<dbReference type="InterPro" id="IPR050129">
    <property type="entry name" value="Zn_alcohol_dh"/>
</dbReference>
<dbReference type="Pfam" id="PF00107">
    <property type="entry name" value="ADH_zinc_N"/>
    <property type="match status" value="1"/>
</dbReference>
<reference evidence="9" key="1">
    <citation type="journal article" date="2019" name="Int. J. Syst. Evol. Microbiol.">
        <title>The Global Catalogue of Microorganisms (GCM) 10K type strain sequencing project: providing services to taxonomists for standard genome sequencing and annotation.</title>
        <authorList>
            <consortium name="The Broad Institute Genomics Platform"/>
            <consortium name="The Broad Institute Genome Sequencing Center for Infectious Disease"/>
            <person name="Wu L."/>
            <person name="Ma J."/>
        </authorList>
    </citation>
    <scope>NUCLEOTIDE SEQUENCE [LARGE SCALE GENOMIC DNA]</scope>
    <source>
        <strain evidence="9">JCM 14900</strain>
    </source>
</reference>
<gene>
    <name evidence="8" type="ORF">GCM10009775_08720</name>
</gene>
<proteinExistence type="inferred from homology"/>
<organism evidence="8 9">
    <name type="scientific">Microbacterium aoyamense</name>
    <dbReference type="NCBI Taxonomy" id="344166"/>
    <lineage>
        <taxon>Bacteria</taxon>
        <taxon>Bacillati</taxon>
        <taxon>Actinomycetota</taxon>
        <taxon>Actinomycetes</taxon>
        <taxon>Micrococcales</taxon>
        <taxon>Microbacteriaceae</taxon>
        <taxon>Microbacterium</taxon>
    </lineage>
</organism>
<dbReference type="PANTHER" id="PTHR43401:SF2">
    <property type="entry name" value="L-THREONINE 3-DEHYDROGENASE"/>
    <property type="match status" value="1"/>
</dbReference>
<dbReference type="PANTHER" id="PTHR43401">
    <property type="entry name" value="L-THREONINE 3-DEHYDROGENASE"/>
    <property type="match status" value="1"/>
</dbReference>
<dbReference type="InterPro" id="IPR013149">
    <property type="entry name" value="ADH-like_C"/>
</dbReference>
<comment type="similarity">
    <text evidence="5">Belongs to the zinc-containing alcohol dehydrogenase family.</text>
</comment>
<dbReference type="InterPro" id="IPR002328">
    <property type="entry name" value="ADH_Zn_CS"/>
</dbReference>
<dbReference type="PROSITE" id="PS00059">
    <property type="entry name" value="ADH_ZINC"/>
    <property type="match status" value="1"/>
</dbReference>
<feature type="domain" description="Alcohol dehydrogenase-like N-terminal" evidence="7">
    <location>
        <begin position="24"/>
        <end position="140"/>
    </location>
</feature>
<accession>A0ABP5ATM4</accession>
<keyword evidence="3 5" id="KW-0862">Zinc</keyword>
<name>A0ABP5ATM4_9MICO</name>
<evidence type="ECO:0000259" key="7">
    <source>
        <dbReference type="Pfam" id="PF08240"/>
    </source>
</evidence>
<comment type="cofactor">
    <cofactor evidence="1 5">
        <name>Zn(2+)</name>
        <dbReference type="ChEBI" id="CHEBI:29105"/>
    </cofactor>
</comment>
<feature type="domain" description="Alcohol dehydrogenase-like C-terminal" evidence="6">
    <location>
        <begin position="179"/>
        <end position="283"/>
    </location>
</feature>
<dbReference type="InterPro" id="IPR013154">
    <property type="entry name" value="ADH-like_N"/>
</dbReference>
<dbReference type="InterPro" id="IPR036291">
    <property type="entry name" value="NAD(P)-bd_dom_sf"/>
</dbReference>
<dbReference type="RefSeq" id="WP_248145811.1">
    <property type="nucleotide sequence ID" value="NZ_BAAAOF010000002.1"/>
</dbReference>
<dbReference type="SUPFAM" id="SSF51735">
    <property type="entry name" value="NAD(P)-binding Rossmann-fold domains"/>
    <property type="match status" value="1"/>
</dbReference>
<evidence type="ECO:0000313" key="9">
    <source>
        <dbReference type="Proteomes" id="UP001501343"/>
    </source>
</evidence>
<evidence type="ECO:0000256" key="1">
    <source>
        <dbReference type="ARBA" id="ARBA00001947"/>
    </source>
</evidence>
<dbReference type="Gene3D" id="3.40.50.720">
    <property type="entry name" value="NAD(P)-binding Rossmann-like Domain"/>
    <property type="match status" value="1"/>
</dbReference>
<dbReference type="Gene3D" id="3.90.180.10">
    <property type="entry name" value="Medium-chain alcohol dehydrogenases, catalytic domain"/>
    <property type="match status" value="1"/>
</dbReference>
<dbReference type="EMBL" id="BAAAOF010000002">
    <property type="protein sequence ID" value="GAA1918396.1"/>
    <property type="molecule type" value="Genomic_DNA"/>
</dbReference>
<evidence type="ECO:0000256" key="4">
    <source>
        <dbReference type="ARBA" id="ARBA00023002"/>
    </source>
</evidence>
<dbReference type="Pfam" id="PF08240">
    <property type="entry name" value="ADH_N"/>
    <property type="match status" value="1"/>
</dbReference>
<dbReference type="Proteomes" id="UP001501343">
    <property type="component" value="Unassembled WGS sequence"/>
</dbReference>
<keyword evidence="4" id="KW-0560">Oxidoreductase</keyword>
<dbReference type="InterPro" id="IPR011032">
    <property type="entry name" value="GroES-like_sf"/>
</dbReference>
<protein>
    <submittedName>
        <fullName evidence="8">Alcohol dehydrogenase catalytic domain-containing protein</fullName>
    </submittedName>
</protein>
<sequence length="335" mass="34642">MRALVITAPHRAEVQDVDPPIAAPGDVVVDVQRAGICGTDIELFTGEMQYLHDGVTTFPVRIGHEWMGTVSAVGEGVDASWVGRRVTGDTMQGCGVCRRCLTGRQHVCAFRGELGIRDGRPGALAEQVAVPVCSLLALPDTVDDTAGALVEPGGNAFRSVEAAHLAPGDRVLIAGPGTIGLLCAMFARAAGAEVHLLGRSERSLAFARSIGFENAWADAELPALEWDAVIDASNAPAMPSRAVRLVEPGKRVVYVGLAGTRSELDTRELALADVTAVGILSASPGLAGTIDAYAAGAVDPRPLVAATVALDELPAILAGQRPTSAGPGPKFHVTL</sequence>
<evidence type="ECO:0000259" key="6">
    <source>
        <dbReference type="Pfam" id="PF00107"/>
    </source>
</evidence>
<dbReference type="SUPFAM" id="SSF50129">
    <property type="entry name" value="GroES-like"/>
    <property type="match status" value="1"/>
</dbReference>
<keyword evidence="9" id="KW-1185">Reference proteome</keyword>
<evidence type="ECO:0000256" key="2">
    <source>
        <dbReference type="ARBA" id="ARBA00022723"/>
    </source>
</evidence>
<comment type="caution">
    <text evidence="8">The sequence shown here is derived from an EMBL/GenBank/DDBJ whole genome shotgun (WGS) entry which is preliminary data.</text>
</comment>
<evidence type="ECO:0000313" key="8">
    <source>
        <dbReference type="EMBL" id="GAA1918396.1"/>
    </source>
</evidence>
<keyword evidence="2 5" id="KW-0479">Metal-binding</keyword>
<evidence type="ECO:0000256" key="5">
    <source>
        <dbReference type="RuleBase" id="RU361277"/>
    </source>
</evidence>
<evidence type="ECO:0000256" key="3">
    <source>
        <dbReference type="ARBA" id="ARBA00022833"/>
    </source>
</evidence>